<sequence>MSTPSQNTTHNKRKIILVAISGCSSSGKTTIAKLTSQIFPEATLIHQDDFYKHDSEIPIDPIRKIQNWDCPEALDFSLFAKELDSIKRTGVVSNKLIHNDNVDDLTKFNSILKGQALTELKQKYAKINEAEYKIIIVDGFMILNNSEIRSKFNLNLLIRAPYCILKKRRNNRDGYKTLDSFWVDPPYYFDEFVYKSYKENHSFLFENNDVEDKLLHNGNKNDKILDFMNDDHVSIVTALNWVADGILSLCDVELEEQN</sequence>
<dbReference type="SUPFAM" id="SSF52540">
    <property type="entry name" value="P-loop containing nucleoside triphosphate hydrolases"/>
    <property type="match status" value="1"/>
</dbReference>
<dbReference type="EMBL" id="HE580272">
    <property type="protein sequence ID" value="CCD25607.1"/>
    <property type="molecule type" value="Genomic_DNA"/>
</dbReference>
<dbReference type="KEGG" id="ndi:NDAI_0F02890"/>
<accession>G0WCU6</accession>
<name>G0WCU6_NAUDC</name>
<dbReference type="AlphaFoldDB" id="G0WCU6"/>
<dbReference type="eggNOG" id="KOG3308">
    <property type="taxonomic scope" value="Eukaryota"/>
</dbReference>
<dbReference type="HOGENOM" id="CLU_058668_1_1_1"/>
<dbReference type="PANTHER" id="PTHR10285">
    <property type="entry name" value="URIDINE KINASE"/>
    <property type="match status" value="1"/>
</dbReference>
<dbReference type="OrthoDB" id="10041966at2759"/>
<protein>
    <recommendedName>
        <fullName evidence="3">Phosphoribulokinase/uridine kinase domain-containing protein</fullName>
    </recommendedName>
</protein>
<dbReference type="PRINTS" id="PR00988">
    <property type="entry name" value="URIDINKINASE"/>
</dbReference>
<dbReference type="GO" id="GO:0050262">
    <property type="term" value="F:ribosylnicotinamide kinase activity"/>
    <property type="evidence" value="ECO:0007669"/>
    <property type="project" value="EnsemblFungi"/>
</dbReference>
<proteinExistence type="predicted"/>
<evidence type="ECO:0008006" key="3">
    <source>
        <dbReference type="Google" id="ProtNLM"/>
    </source>
</evidence>
<dbReference type="GeneID" id="11496945"/>
<organism evidence="1 2">
    <name type="scientific">Naumovozyma dairenensis (strain ATCC 10597 / BCRC 20456 / CBS 421 / NBRC 0211 / NRRL Y-12639)</name>
    <name type="common">Saccharomyces dairenensis</name>
    <dbReference type="NCBI Taxonomy" id="1071378"/>
    <lineage>
        <taxon>Eukaryota</taxon>
        <taxon>Fungi</taxon>
        <taxon>Dikarya</taxon>
        <taxon>Ascomycota</taxon>
        <taxon>Saccharomycotina</taxon>
        <taxon>Saccharomycetes</taxon>
        <taxon>Saccharomycetales</taxon>
        <taxon>Saccharomycetaceae</taxon>
        <taxon>Naumovozyma</taxon>
    </lineage>
</organism>
<dbReference type="OMA" id="MDMEAMT"/>
<keyword evidence="2" id="KW-1185">Reference proteome</keyword>
<dbReference type="CDD" id="cd02024">
    <property type="entry name" value="NRK1"/>
    <property type="match status" value="1"/>
</dbReference>
<reference evidence="1 2" key="1">
    <citation type="journal article" date="2011" name="Proc. Natl. Acad. Sci. U.S.A.">
        <title>Evolutionary erosion of yeast sex chromosomes by mating-type switching accidents.</title>
        <authorList>
            <person name="Gordon J.L."/>
            <person name="Armisen D."/>
            <person name="Proux-Wera E."/>
            <person name="Oheigeartaigh S.S."/>
            <person name="Byrne K.P."/>
            <person name="Wolfe K.H."/>
        </authorList>
    </citation>
    <scope>NUCLEOTIDE SEQUENCE [LARGE SCALE GENOMIC DNA]</scope>
    <source>
        <strain evidence="2">ATCC 10597 / BCRC 20456 / CBS 421 / NBRC 0211 / NRRL Y-12639</strain>
    </source>
</reference>
<evidence type="ECO:0000313" key="1">
    <source>
        <dbReference type="EMBL" id="CCD25607.1"/>
    </source>
</evidence>
<dbReference type="STRING" id="1071378.G0WCU6"/>
<gene>
    <name evidence="1" type="primary">NDAI0F02890</name>
    <name evidence="1" type="ordered locus">NDAI_0F02890</name>
</gene>
<dbReference type="RefSeq" id="XP_003670850.1">
    <property type="nucleotide sequence ID" value="XM_003670802.1"/>
</dbReference>
<dbReference type="Gene3D" id="3.40.50.300">
    <property type="entry name" value="P-loop containing nucleotide triphosphate hydrolases"/>
    <property type="match status" value="1"/>
</dbReference>
<evidence type="ECO:0000313" key="2">
    <source>
        <dbReference type="Proteomes" id="UP000000689"/>
    </source>
</evidence>
<dbReference type="InterPro" id="IPR027417">
    <property type="entry name" value="P-loop_NTPase"/>
</dbReference>
<dbReference type="GO" id="GO:0046495">
    <property type="term" value="P:nicotinamide riboside metabolic process"/>
    <property type="evidence" value="ECO:0007669"/>
    <property type="project" value="EnsemblFungi"/>
</dbReference>
<dbReference type="Proteomes" id="UP000000689">
    <property type="component" value="Chromosome 6"/>
</dbReference>
<dbReference type="GO" id="GO:0034355">
    <property type="term" value="P:NAD+ biosynthetic process via the salvage pathway"/>
    <property type="evidence" value="ECO:0007669"/>
    <property type="project" value="EnsemblFungi"/>
</dbReference>